<feature type="compositionally biased region" description="Polar residues" evidence="1">
    <location>
        <begin position="274"/>
        <end position="285"/>
    </location>
</feature>
<dbReference type="EMBL" id="JABAYA010000101">
    <property type="protein sequence ID" value="KAF7725243.1"/>
    <property type="molecule type" value="Genomic_DNA"/>
</dbReference>
<dbReference type="CDD" id="cd00014">
    <property type="entry name" value="CH_SF"/>
    <property type="match status" value="1"/>
</dbReference>
<proteinExistence type="predicted"/>
<evidence type="ECO:0000313" key="5">
    <source>
        <dbReference type="EMBL" id="KAF7725243.1"/>
    </source>
</evidence>
<evidence type="ECO:0000259" key="2">
    <source>
        <dbReference type="PROSITE" id="PS50003"/>
    </source>
</evidence>
<dbReference type="InterPro" id="IPR051566">
    <property type="entry name" value="CNKSR"/>
</dbReference>
<dbReference type="Gene3D" id="2.30.29.30">
    <property type="entry name" value="Pleckstrin-homology domain (PH domain)/Phosphotyrosine-binding domain (PTB)"/>
    <property type="match status" value="1"/>
</dbReference>
<sequence length="791" mass="88025">MNYTSPVKPNVGYAGSLSPHSSYSSPLSTASNPSNRTFDRSSFTLEEQIDQAITKAQLMSTTDSSINIPTPPSSQRGIDHNNDNARRTPHTSLSTSETSDDRPEEWSTDRVAIWLQSVGLGMVADNFVEQEITGDVLLDLTIDSLKELGISTYGKRYKVITAINKLKASTVYGGHQSTNSSHIDTQTTLLPPNPRMSLSTGHVPSPVTHAADRSIDRPFRYTSSQFGQPTSPIDSDSLYQFPRKAPLPPLAGSAADSHDSSNHRNPQADFIRPASSQSYGSNVSRSNTFNTASTKKSSASSVTSRSNEKNVETKGSFFSPRLKPSQRIQSSEPLEKDIIQPVSSVSSPIGMSGSQSWPTSIATPSGAKGNFQEKLLHNAVDRSEVSSVDTFKAPEHEGWLHKRSDRYKTWNKRWFVLKGANLFYFKSPKDVRMKGIVNLRGYRIVVDESIHPGKYSFKAQHERERTFFFYTDTEESLRVWLQILIKATIVRDFASPVMSSNHVATVPLEVARRMKPRPPSMIMYKSQKPPKSDPKMAKLEEEEEALMLDQIRKEPLAYKQTRESGVTVYPTAFSDEDNTVPELPTRYLHNKGDLGLPTDTAALIMAEDEDLIDPQRNSLQASSYRSSSSTRSLELGRRSWSKSQYIEWINQHLSDGKRVVDLASAFRNSDTLIILLEALSNKTVRRPPAQKGGSVSMLMLDNMVAAFKFMGRNGVVVDGRFTIKDIFGGNEEKVMDMLDAIRTWAKDMKEQEQSSAEPVSFEEGSDWRNSTSSDRSLSAAAKAEQELKDAM</sequence>
<feature type="domain" description="Calponin-homology (CH)" evidence="3">
    <location>
        <begin position="639"/>
        <end position="746"/>
    </location>
</feature>
<evidence type="ECO:0000256" key="1">
    <source>
        <dbReference type="SAM" id="MobiDB-lite"/>
    </source>
</evidence>
<comment type="caution">
    <text evidence="5">The sequence shown here is derived from an EMBL/GenBank/DDBJ whole genome shotgun (WGS) entry which is preliminary data.</text>
</comment>
<feature type="region of interest" description="Disordered" evidence="1">
    <location>
        <begin position="747"/>
        <end position="791"/>
    </location>
</feature>
<dbReference type="InterPro" id="IPR001660">
    <property type="entry name" value="SAM"/>
</dbReference>
<dbReference type="InterPro" id="IPR036872">
    <property type="entry name" value="CH_dom_sf"/>
</dbReference>
<dbReference type="AlphaFoldDB" id="A0A8H7EPB9"/>
<dbReference type="InterPro" id="IPR001715">
    <property type="entry name" value="CH_dom"/>
</dbReference>
<dbReference type="PANTHER" id="PTHR12844:SF42">
    <property type="entry name" value="CONNECTOR ENHANCER OF KSR PROTEIN CNK"/>
    <property type="match status" value="1"/>
</dbReference>
<feature type="domain" description="PH" evidence="2">
    <location>
        <begin position="393"/>
        <end position="489"/>
    </location>
</feature>
<dbReference type="Gene3D" id="1.10.418.10">
    <property type="entry name" value="Calponin-like domain"/>
    <property type="match status" value="1"/>
</dbReference>
<evidence type="ECO:0000259" key="4">
    <source>
        <dbReference type="PROSITE" id="PS50105"/>
    </source>
</evidence>
<dbReference type="InterPro" id="IPR011993">
    <property type="entry name" value="PH-like_dom_sf"/>
</dbReference>
<dbReference type="SUPFAM" id="SSF47576">
    <property type="entry name" value="Calponin-homology domain, CH-domain"/>
    <property type="match status" value="1"/>
</dbReference>
<dbReference type="SMART" id="SM00033">
    <property type="entry name" value="CH"/>
    <property type="match status" value="1"/>
</dbReference>
<feature type="region of interest" description="Disordered" evidence="1">
    <location>
        <begin position="221"/>
        <end position="332"/>
    </location>
</feature>
<dbReference type="SMART" id="SM00454">
    <property type="entry name" value="SAM"/>
    <property type="match status" value="1"/>
</dbReference>
<dbReference type="Pfam" id="PF00169">
    <property type="entry name" value="PH"/>
    <property type="match status" value="1"/>
</dbReference>
<feature type="compositionally biased region" description="Polar residues" evidence="1">
    <location>
        <begin position="58"/>
        <end position="76"/>
    </location>
</feature>
<feature type="compositionally biased region" description="Basic and acidic residues" evidence="1">
    <location>
        <begin position="77"/>
        <end position="86"/>
    </location>
</feature>
<dbReference type="Pfam" id="PF07647">
    <property type="entry name" value="SAM_2"/>
    <property type="match status" value="1"/>
</dbReference>
<feature type="domain" description="SAM" evidence="4">
    <location>
        <begin position="106"/>
        <end position="169"/>
    </location>
</feature>
<feature type="compositionally biased region" description="Polar residues" evidence="1">
    <location>
        <begin position="221"/>
        <end position="238"/>
    </location>
</feature>
<gene>
    <name evidence="5" type="primary">BOI2_1</name>
    <name evidence="5" type="ORF">EC973_000331</name>
</gene>
<dbReference type="Gene3D" id="1.10.150.50">
    <property type="entry name" value="Transcription Factor, Ets-1"/>
    <property type="match status" value="1"/>
</dbReference>
<dbReference type="SUPFAM" id="SSF50729">
    <property type="entry name" value="PH domain-like"/>
    <property type="match status" value="1"/>
</dbReference>
<feature type="region of interest" description="Disordered" evidence="1">
    <location>
        <begin position="58"/>
        <end position="106"/>
    </location>
</feature>
<accession>A0A8H7EPB9</accession>
<name>A0A8H7EPB9_9FUNG</name>
<evidence type="ECO:0000313" key="6">
    <source>
        <dbReference type="Proteomes" id="UP000605846"/>
    </source>
</evidence>
<protein>
    <submittedName>
        <fullName evidence="5">Polar growth protein</fullName>
    </submittedName>
</protein>
<feature type="compositionally biased region" description="Low complexity" evidence="1">
    <location>
        <begin position="16"/>
        <end position="34"/>
    </location>
</feature>
<dbReference type="PROSITE" id="PS50021">
    <property type="entry name" value="CH"/>
    <property type="match status" value="1"/>
</dbReference>
<evidence type="ECO:0000259" key="3">
    <source>
        <dbReference type="PROSITE" id="PS50021"/>
    </source>
</evidence>
<organism evidence="5 6">
    <name type="scientific">Apophysomyces ossiformis</name>
    <dbReference type="NCBI Taxonomy" id="679940"/>
    <lineage>
        <taxon>Eukaryota</taxon>
        <taxon>Fungi</taxon>
        <taxon>Fungi incertae sedis</taxon>
        <taxon>Mucoromycota</taxon>
        <taxon>Mucoromycotina</taxon>
        <taxon>Mucoromycetes</taxon>
        <taxon>Mucorales</taxon>
        <taxon>Mucorineae</taxon>
        <taxon>Mucoraceae</taxon>
        <taxon>Apophysomyces</taxon>
    </lineage>
</organism>
<dbReference type="Pfam" id="PF00307">
    <property type="entry name" value="CH"/>
    <property type="match status" value="1"/>
</dbReference>
<dbReference type="InterPro" id="IPR013761">
    <property type="entry name" value="SAM/pointed_sf"/>
</dbReference>
<reference evidence="5" key="1">
    <citation type="submission" date="2020-01" db="EMBL/GenBank/DDBJ databases">
        <title>Genome Sequencing of Three Apophysomyces-Like Fungal Strains Confirms a Novel Fungal Genus in the Mucoromycota with divergent Burkholderia-like Endosymbiotic Bacteria.</title>
        <authorList>
            <person name="Stajich J.E."/>
            <person name="Macias A.M."/>
            <person name="Carter-House D."/>
            <person name="Lovett B."/>
            <person name="Kasson L.R."/>
            <person name="Berry K."/>
            <person name="Grigoriev I."/>
            <person name="Chang Y."/>
            <person name="Spatafora J."/>
            <person name="Kasson M.T."/>
        </authorList>
    </citation>
    <scope>NUCLEOTIDE SEQUENCE</scope>
    <source>
        <strain evidence="5">NRRL A-21654</strain>
    </source>
</reference>
<feature type="region of interest" description="Disordered" evidence="1">
    <location>
        <begin position="1"/>
        <end position="38"/>
    </location>
</feature>
<dbReference type="PROSITE" id="PS50003">
    <property type="entry name" value="PH_DOMAIN"/>
    <property type="match status" value="1"/>
</dbReference>
<dbReference type="Proteomes" id="UP000605846">
    <property type="component" value="Unassembled WGS sequence"/>
</dbReference>
<dbReference type="PROSITE" id="PS50105">
    <property type="entry name" value="SAM_DOMAIN"/>
    <property type="match status" value="1"/>
</dbReference>
<dbReference type="SUPFAM" id="SSF47769">
    <property type="entry name" value="SAM/Pointed domain"/>
    <property type="match status" value="1"/>
</dbReference>
<dbReference type="InterPro" id="IPR001849">
    <property type="entry name" value="PH_domain"/>
</dbReference>
<feature type="compositionally biased region" description="Polar residues" evidence="1">
    <location>
        <begin position="767"/>
        <end position="776"/>
    </location>
</feature>
<dbReference type="SMART" id="SM00233">
    <property type="entry name" value="PH"/>
    <property type="match status" value="1"/>
</dbReference>
<dbReference type="PANTHER" id="PTHR12844">
    <property type="entry name" value="CONNECTOR ENCHANCER OF KINASE SUPPRESSOR OF RAS"/>
    <property type="match status" value="1"/>
</dbReference>
<dbReference type="OrthoDB" id="73680at2759"/>
<feature type="compositionally biased region" description="Low complexity" evidence="1">
    <location>
        <begin position="286"/>
        <end position="305"/>
    </location>
</feature>
<dbReference type="CDD" id="cd09535">
    <property type="entry name" value="SAM_BOI-like_fungal"/>
    <property type="match status" value="1"/>
</dbReference>
<dbReference type="FunFam" id="2.30.29.30:FF:000286">
    <property type="entry name" value="PH-protein kinase domain containing protein"/>
    <property type="match status" value="1"/>
</dbReference>
<keyword evidence="6" id="KW-1185">Reference proteome</keyword>